<evidence type="ECO:0000259" key="1">
    <source>
        <dbReference type="Pfam" id="PF02263"/>
    </source>
</evidence>
<evidence type="ECO:0000313" key="3">
    <source>
        <dbReference type="Proteomes" id="UP000053558"/>
    </source>
</evidence>
<name>A0A5M3MQB6_CONPW</name>
<protein>
    <recommendedName>
        <fullName evidence="1">Guanylate-binding protein N-terminal domain-containing protein</fullName>
    </recommendedName>
</protein>
<dbReference type="SUPFAM" id="SSF52540">
    <property type="entry name" value="P-loop containing nucleoside triphosphate hydrolases"/>
    <property type="match status" value="1"/>
</dbReference>
<dbReference type="InterPro" id="IPR027417">
    <property type="entry name" value="P-loop_NTPase"/>
</dbReference>
<keyword evidence="3" id="KW-1185">Reference proteome</keyword>
<proteinExistence type="predicted"/>
<reference evidence="3" key="1">
    <citation type="journal article" date="2012" name="Science">
        <title>The Paleozoic origin of enzymatic lignin decomposition reconstructed from 31 fungal genomes.</title>
        <authorList>
            <person name="Floudas D."/>
            <person name="Binder M."/>
            <person name="Riley R."/>
            <person name="Barry K."/>
            <person name="Blanchette R.A."/>
            <person name="Henrissat B."/>
            <person name="Martinez A.T."/>
            <person name="Otillar R."/>
            <person name="Spatafora J.W."/>
            <person name="Yadav J.S."/>
            <person name="Aerts A."/>
            <person name="Benoit I."/>
            <person name="Boyd A."/>
            <person name="Carlson A."/>
            <person name="Copeland A."/>
            <person name="Coutinho P.M."/>
            <person name="de Vries R.P."/>
            <person name="Ferreira P."/>
            <person name="Findley K."/>
            <person name="Foster B."/>
            <person name="Gaskell J."/>
            <person name="Glotzer D."/>
            <person name="Gorecki P."/>
            <person name="Heitman J."/>
            <person name="Hesse C."/>
            <person name="Hori C."/>
            <person name="Igarashi K."/>
            <person name="Jurgens J.A."/>
            <person name="Kallen N."/>
            <person name="Kersten P."/>
            <person name="Kohler A."/>
            <person name="Kuees U."/>
            <person name="Kumar T.K.A."/>
            <person name="Kuo A."/>
            <person name="LaButti K."/>
            <person name="Larrondo L.F."/>
            <person name="Lindquist E."/>
            <person name="Ling A."/>
            <person name="Lombard V."/>
            <person name="Lucas S."/>
            <person name="Lundell T."/>
            <person name="Martin R."/>
            <person name="McLaughlin D.J."/>
            <person name="Morgenstern I."/>
            <person name="Morin E."/>
            <person name="Murat C."/>
            <person name="Nagy L.G."/>
            <person name="Nolan M."/>
            <person name="Ohm R.A."/>
            <person name="Patyshakuliyeva A."/>
            <person name="Rokas A."/>
            <person name="Ruiz-Duenas F.J."/>
            <person name="Sabat G."/>
            <person name="Salamov A."/>
            <person name="Samejima M."/>
            <person name="Schmutz J."/>
            <person name="Slot J.C."/>
            <person name="St John F."/>
            <person name="Stenlid J."/>
            <person name="Sun H."/>
            <person name="Sun S."/>
            <person name="Syed K."/>
            <person name="Tsang A."/>
            <person name="Wiebenga A."/>
            <person name="Young D."/>
            <person name="Pisabarro A."/>
            <person name="Eastwood D.C."/>
            <person name="Martin F."/>
            <person name="Cullen D."/>
            <person name="Grigoriev I.V."/>
            <person name="Hibbett D.S."/>
        </authorList>
    </citation>
    <scope>NUCLEOTIDE SEQUENCE [LARGE SCALE GENOMIC DNA]</scope>
    <source>
        <strain evidence="3">RWD-64-598 SS2</strain>
    </source>
</reference>
<dbReference type="GeneID" id="19207747"/>
<dbReference type="Proteomes" id="UP000053558">
    <property type="component" value="Unassembled WGS sequence"/>
</dbReference>
<evidence type="ECO:0000313" key="2">
    <source>
        <dbReference type="EMBL" id="EIW81353.1"/>
    </source>
</evidence>
<dbReference type="Pfam" id="PF02263">
    <property type="entry name" value="GBP"/>
    <property type="match status" value="1"/>
</dbReference>
<dbReference type="RefSeq" id="XP_007768220.1">
    <property type="nucleotide sequence ID" value="XM_007770030.1"/>
</dbReference>
<organism evidence="2 3">
    <name type="scientific">Coniophora puteana (strain RWD-64-598)</name>
    <name type="common">Brown rot fungus</name>
    <dbReference type="NCBI Taxonomy" id="741705"/>
    <lineage>
        <taxon>Eukaryota</taxon>
        <taxon>Fungi</taxon>
        <taxon>Dikarya</taxon>
        <taxon>Basidiomycota</taxon>
        <taxon>Agaricomycotina</taxon>
        <taxon>Agaricomycetes</taxon>
        <taxon>Agaricomycetidae</taxon>
        <taxon>Boletales</taxon>
        <taxon>Coniophorineae</taxon>
        <taxon>Coniophoraceae</taxon>
        <taxon>Coniophora</taxon>
    </lineage>
</organism>
<dbReference type="KEGG" id="cput:CONPUDRAFT_55755"/>
<dbReference type="GO" id="GO:0003924">
    <property type="term" value="F:GTPase activity"/>
    <property type="evidence" value="ECO:0007669"/>
    <property type="project" value="InterPro"/>
</dbReference>
<gene>
    <name evidence="2" type="ORF">CONPUDRAFT_55755</name>
</gene>
<comment type="caution">
    <text evidence="2">The sequence shown here is derived from an EMBL/GenBank/DDBJ whole genome shotgun (WGS) entry which is preliminary data.</text>
</comment>
<accession>A0A5M3MQB6</accession>
<sequence>MPPSSDYVVINSPPLNVDTTEKSSRNSVPKVLDLDLSHSIRGLYRILDLISEQGSGGGLVDKIIISQGSLQAFANDVQPGAYTSLTKVDFKLLDKVLVSPVGIYGDKKSIVELLGRLGVVEKETYAEDERGRGSPSLRSGLYVLRAPPSETEGSRVYVIHWPEDTTWNDDAISSVRRNRVTFMRYLSKICDQTMALMSADYAQSIVWKESEDDDTYVESDDEGPERMYAFEVCKTNEQEESVTVRPGFTTSAPMIAPAERRLDKAPEEAVPMQPRLIRGETTQGLITAGYRAAIKKVEHFKDRPINKAVLENYLCVPISFCAHPTIEILMDTGLRSRCEQLCRKFSSERSELRQGLDSDIAQRRADSLAKLKQDLPLLTTSFLKFIIADLDGLANNPKIKGLIDRARDEQPLRTVPGSFHSSKERILIIKHLLDSHNGHLDEKTQTKLVAMIDNIKDIRKEWTGMSKGLRPGDSSHGYMTRLRSGLKSLLPHESNRTGEKAYKDALDISQRTSISQFISRANDIASQWPVLERAVNGSMAVVYDHFAKNLGRLSNQYAHEALRIQEEDTTQQLDRERSSRADQTQRDLCFDFARKLNEHFSNVSSRRELHVSSVRKTGYWAPYSPTLSVKGRLITKEDDQVVYQAHLMQLTIEDCHELQLDSSFVPSPRFGVAYTFSLPTGSEIIYSQLLEDDQLLLLTSDRRGNILVYRESLDALEGAIAHERYKTKLSRDKVGDDILIAFNEGKHMLAVLYTSPDGSCFLVSCSQDSSFSVMAYHWITFGSSDGTKLAIDDLGSEDDIMMTSFGSRNSVHLMKLDANSQTCKSFALDITRKSTEFMFKEKGVKSAPSADKSGSTLHNCLIDCHSEVWTRFPVLPAIQRQAITTSSTRCPKSLTFVSDFGQKRVSPHFGELIQTFERTARKITGNELRCITINAMTFNDFYASLDASSTSHSISHFRAGEWLVELLCLIPIHLAITKDNRFIPLKDGVFSPELEKSLLGAEVGRIVDSLSFGWYESIFQSYMASKPVKVVSSMGEQSVGKSFALNHFADTSFAGSAMRTTEGVWMSVTPTEDTLIVALDFEGVHSIERSAQEDTLLVLFNTAISNLVLFRNNFTLSRDITGLFKSFQSSSTVLDPAANPMLFQSTLVIIIKDVVDADAQEIKKEFSLKFHRIVQDEQESNFISRLHGGKLEIIPWPVIESKEFYKLFPRLKKRLDQQKVTHPAAGQFLHTVKTLMAKLKSNDWGALSHTMAAHRALQLHNMLPNALESGFVVNGIEREPLKARFACLCHHPHTDEPHQNLDTDEFVNANDTASVFAVGPSGTDREARLVALEQSWDQFSTRQQVTDETWFEGLASHVDHLLTLRFNRVGEWISSNLVRFQAVSHESIEDLKRTFESTTVDMRSNVQLCGAQCASCHLRCIQSRLHQGQHDCKTDHTCSHDCDFCEEDIKLCGMK</sequence>
<feature type="domain" description="Guanylate-binding protein N-terminal" evidence="1">
    <location>
        <begin position="1023"/>
        <end position="1099"/>
    </location>
</feature>
<dbReference type="PANTHER" id="PTHR22796:SF1">
    <property type="entry name" value="VWFA DOMAIN-CONTAINING PROTEIN"/>
    <property type="match status" value="1"/>
</dbReference>
<dbReference type="GO" id="GO:0005525">
    <property type="term" value="F:GTP binding"/>
    <property type="evidence" value="ECO:0007669"/>
    <property type="project" value="InterPro"/>
</dbReference>
<dbReference type="OMA" id="KDWISHR"/>
<dbReference type="InterPro" id="IPR015894">
    <property type="entry name" value="Guanylate-bd_N"/>
</dbReference>
<dbReference type="EMBL" id="JH711578">
    <property type="protein sequence ID" value="EIW81353.1"/>
    <property type="molecule type" value="Genomic_DNA"/>
</dbReference>
<dbReference type="OrthoDB" id="2343366at2759"/>
<dbReference type="Gene3D" id="3.40.50.300">
    <property type="entry name" value="P-loop containing nucleotide triphosphate hydrolases"/>
    <property type="match status" value="1"/>
</dbReference>
<dbReference type="PANTHER" id="PTHR22796">
    <property type="entry name" value="URG4-RELATED"/>
    <property type="match status" value="1"/>
</dbReference>